<evidence type="ECO:0000313" key="2">
    <source>
        <dbReference type="EMBL" id="EPY16421.1"/>
    </source>
</evidence>
<comment type="caution">
    <text evidence="2">The sequence shown here is derived from an EMBL/GenBank/DDBJ whole genome shotgun (WGS) entry which is preliminary data.</text>
</comment>
<reference evidence="2 3" key="1">
    <citation type="journal article" date="2013" name="PLoS ONE">
        <title>Predicting the Proteins of Angomonas deanei, Strigomonas culicis and Their Respective Endosymbionts Reveals New Aspects of the Trypanosomatidae Family.</title>
        <authorList>
            <person name="Motta M.C."/>
            <person name="Martins A.C."/>
            <person name="de Souza S.S."/>
            <person name="Catta-Preta C.M."/>
            <person name="Silva R."/>
            <person name="Klein C.C."/>
            <person name="de Almeida L.G."/>
            <person name="de Lima Cunha O."/>
            <person name="Ciapina L.P."/>
            <person name="Brocchi M."/>
            <person name="Colabardini A.C."/>
            <person name="de Araujo Lima B."/>
            <person name="Machado C.R."/>
            <person name="de Almeida Soares C.M."/>
            <person name="Probst C.M."/>
            <person name="de Menezes C.B."/>
            <person name="Thompson C.E."/>
            <person name="Bartholomeu D.C."/>
            <person name="Gradia D.F."/>
            <person name="Pavoni D.P."/>
            <person name="Grisard E.C."/>
            <person name="Fantinatti-Garboggini F."/>
            <person name="Marchini F.K."/>
            <person name="Rodrigues-Luiz G.F."/>
            <person name="Wagner G."/>
            <person name="Goldman G.H."/>
            <person name="Fietto J.L."/>
            <person name="Elias M.C."/>
            <person name="Goldman M.H."/>
            <person name="Sagot M.F."/>
            <person name="Pereira M."/>
            <person name="Stoco P.H."/>
            <person name="de Mendonca-Neto R.P."/>
            <person name="Teixeira S.M."/>
            <person name="Maciel T.E."/>
            <person name="de Oliveira Mendes T.A."/>
            <person name="Urmenyi T.P."/>
            <person name="de Souza W."/>
            <person name="Schenkman S."/>
            <person name="de Vasconcelos A.T."/>
        </authorList>
    </citation>
    <scope>NUCLEOTIDE SEQUENCE [LARGE SCALE GENOMIC DNA]</scope>
</reference>
<protein>
    <submittedName>
        <fullName evidence="2">Uncharacterized protein</fullName>
    </submittedName>
</protein>
<feature type="region of interest" description="Disordered" evidence="1">
    <location>
        <begin position="94"/>
        <end position="137"/>
    </location>
</feature>
<evidence type="ECO:0000313" key="3">
    <source>
        <dbReference type="Proteomes" id="UP000015354"/>
    </source>
</evidence>
<feature type="region of interest" description="Disordered" evidence="1">
    <location>
        <begin position="1"/>
        <end position="20"/>
    </location>
</feature>
<organism evidence="2 3">
    <name type="scientific">Strigomonas culicis</name>
    <dbReference type="NCBI Taxonomy" id="28005"/>
    <lineage>
        <taxon>Eukaryota</taxon>
        <taxon>Discoba</taxon>
        <taxon>Euglenozoa</taxon>
        <taxon>Kinetoplastea</taxon>
        <taxon>Metakinetoplastina</taxon>
        <taxon>Trypanosomatida</taxon>
        <taxon>Trypanosomatidae</taxon>
        <taxon>Strigomonadinae</taxon>
        <taxon>Strigomonas</taxon>
    </lineage>
</organism>
<dbReference type="EMBL" id="ATMH01011199">
    <property type="protein sequence ID" value="EPY16421.1"/>
    <property type="molecule type" value="Genomic_DNA"/>
</dbReference>
<evidence type="ECO:0000256" key="1">
    <source>
        <dbReference type="SAM" id="MobiDB-lite"/>
    </source>
</evidence>
<dbReference type="OrthoDB" id="267411at2759"/>
<feature type="region of interest" description="Disordered" evidence="1">
    <location>
        <begin position="415"/>
        <end position="464"/>
    </location>
</feature>
<dbReference type="Proteomes" id="UP000015354">
    <property type="component" value="Unassembled WGS sequence"/>
</dbReference>
<sequence>MPPTSSNNGNNNTTPTTTSNRAHNSVVMFFFARDKLIFRHPNENPFRLGSASSSSANHATGHSTASTAATTTAVGVLQENSGNASLINTAGSDAWSTTAAPSEAAHGMEDSQRSGATDELSRTTGSSSVRHKTKNKTRSIVHAISAIGAAVGSEGTNNAHPVGNNTTATLPPSTNSYANLLGDSTGAGPQRTMRRMPSAFSMPHIPSNIDLCVMSPTSTVQPPLAAAAPSNASTAATTLSAAAGGGGGSAPREDNTCVGIPPTALLHLLRSCSFCGCATVAVDNLTFLLYPLELQRAAEGPRKKHAKSPAAGKEGGAPAKRAPQRSSHTNQQSALLVFAMERPDTKDGTIAHFVQCLVNVLLREELRSRYIARQIEIMEGLWRRIDRTLVSANAPRGGAAAAALLDSCEWGAADRRRGRRRPDRLAASDEDEEEQEAPFLSSSRGVLQDSGARHEDRTGGSGPR</sequence>
<proteinExistence type="predicted"/>
<gene>
    <name evidence="2" type="ORF">STCU_11285</name>
</gene>
<dbReference type="AlphaFoldDB" id="S9UP05"/>
<keyword evidence="3" id="KW-1185">Reference proteome</keyword>
<name>S9UP05_9TRYP</name>
<feature type="compositionally biased region" description="Low complexity" evidence="1">
    <location>
        <begin position="308"/>
        <end position="321"/>
    </location>
</feature>
<accession>S9UP05</accession>
<feature type="region of interest" description="Disordered" evidence="1">
    <location>
        <begin position="299"/>
        <end position="330"/>
    </location>
</feature>